<dbReference type="InterPro" id="IPR036390">
    <property type="entry name" value="WH_DNA-bd_sf"/>
</dbReference>
<protein>
    <submittedName>
        <fullName evidence="1">ArsR family transcriptional regulator</fullName>
    </submittedName>
</protein>
<name>A0A433YDX8_9BACL</name>
<dbReference type="RefSeq" id="WP_127190493.1">
    <property type="nucleotide sequence ID" value="NZ_RZNY01000002.1"/>
</dbReference>
<gene>
    <name evidence="1" type="ORF">EJP82_02740</name>
</gene>
<keyword evidence="2" id="KW-1185">Reference proteome</keyword>
<proteinExistence type="predicted"/>
<evidence type="ECO:0000313" key="2">
    <source>
        <dbReference type="Proteomes" id="UP000279446"/>
    </source>
</evidence>
<sequence>MTYEVKVDVSPVYELLSSFMVYTTRKWVDNLDIGLEWIEETHARFTPELDKSFEEASALPFSDYDILYALAIERNPADDIHEFLNNLTETAVEILCRKVNPYVPAANNEDLERVVHSYVPLLRIWNDSYFNDVRAQFLPLLEEDASEKNVLLHKMDADALIEYATCGLILEPALELEKVIIIPSVHMRPINTYCFYHNTLLIQYPIDIPEIDEDEPSTCLIRLTRALSKPDRLRLLRYVANDPKSLQQMMVDLNQTRDKLMHDLMLLRVAGLLRIHLVDQDTEKFTIRPDGVSELQIFLESYIRL</sequence>
<dbReference type="SUPFAM" id="SSF46785">
    <property type="entry name" value="Winged helix' DNA-binding domain"/>
    <property type="match status" value="1"/>
</dbReference>
<dbReference type="Proteomes" id="UP000279446">
    <property type="component" value="Unassembled WGS sequence"/>
</dbReference>
<accession>A0A433YDX8</accession>
<dbReference type="Gene3D" id="1.10.10.10">
    <property type="entry name" value="Winged helix-like DNA-binding domain superfamily/Winged helix DNA-binding domain"/>
    <property type="match status" value="1"/>
</dbReference>
<dbReference type="InterPro" id="IPR036388">
    <property type="entry name" value="WH-like_DNA-bd_sf"/>
</dbReference>
<reference evidence="1 2" key="1">
    <citation type="submission" date="2018-12" db="EMBL/GenBank/DDBJ databases">
        <authorList>
            <person name="Sun L."/>
            <person name="Chen Z."/>
        </authorList>
    </citation>
    <scope>NUCLEOTIDE SEQUENCE [LARGE SCALE GENOMIC DNA]</scope>
    <source>
        <strain evidence="1 2">DSM 15890</strain>
    </source>
</reference>
<comment type="caution">
    <text evidence="1">The sequence shown here is derived from an EMBL/GenBank/DDBJ whole genome shotgun (WGS) entry which is preliminary data.</text>
</comment>
<evidence type="ECO:0000313" key="1">
    <source>
        <dbReference type="EMBL" id="RUT48075.1"/>
    </source>
</evidence>
<dbReference type="OrthoDB" id="2646147at2"/>
<organism evidence="1 2">
    <name type="scientific">Paenibacillus anaericanus</name>
    <dbReference type="NCBI Taxonomy" id="170367"/>
    <lineage>
        <taxon>Bacteria</taxon>
        <taxon>Bacillati</taxon>
        <taxon>Bacillota</taxon>
        <taxon>Bacilli</taxon>
        <taxon>Bacillales</taxon>
        <taxon>Paenibacillaceae</taxon>
        <taxon>Paenibacillus</taxon>
    </lineage>
</organism>
<dbReference type="EMBL" id="RZNY01000002">
    <property type="protein sequence ID" value="RUT48075.1"/>
    <property type="molecule type" value="Genomic_DNA"/>
</dbReference>
<dbReference type="AlphaFoldDB" id="A0A433YDX8"/>